<evidence type="ECO:0000313" key="1">
    <source>
        <dbReference type="EMBL" id="KKL85769.1"/>
    </source>
</evidence>
<proteinExistence type="predicted"/>
<protein>
    <submittedName>
        <fullName evidence="1">Uncharacterized protein</fullName>
    </submittedName>
</protein>
<reference evidence="1" key="1">
    <citation type="journal article" date="2015" name="Nature">
        <title>Complex archaea that bridge the gap between prokaryotes and eukaryotes.</title>
        <authorList>
            <person name="Spang A."/>
            <person name="Saw J.H."/>
            <person name="Jorgensen S.L."/>
            <person name="Zaremba-Niedzwiedzka K."/>
            <person name="Martijn J."/>
            <person name="Lind A.E."/>
            <person name="van Eijk R."/>
            <person name="Schleper C."/>
            <person name="Guy L."/>
            <person name="Ettema T.J."/>
        </authorList>
    </citation>
    <scope>NUCLEOTIDE SEQUENCE</scope>
</reference>
<feature type="non-terminal residue" evidence="1">
    <location>
        <position position="1"/>
    </location>
</feature>
<sequence>TRLARGVPHRMVLRLRPDSPAPQVLADLVIADDQGRALLLIEGLESTSDAGLSRFGGWTGTILDDITDSPSAQAAE</sequence>
<comment type="caution">
    <text evidence="1">The sequence shown here is derived from an EMBL/GenBank/DDBJ whole genome shotgun (WGS) entry which is preliminary data.</text>
</comment>
<dbReference type="AlphaFoldDB" id="A0A0F9FHC3"/>
<accession>A0A0F9FHC3</accession>
<organism evidence="1">
    <name type="scientific">marine sediment metagenome</name>
    <dbReference type="NCBI Taxonomy" id="412755"/>
    <lineage>
        <taxon>unclassified sequences</taxon>
        <taxon>metagenomes</taxon>
        <taxon>ecological metagenomes</taxon>
    </lineage>
</organism>
<dbReference type="EMBL" id="LAZR01021312">
    <property type="protein sequence ID" value="KKL85769.1"/>
    <property type="molecule type" value="Genomic_DNA"/>
</dbReference>
<name>A0A0F9FHC3_9ZZZZ</name>
<gene>
    <name evidence="1" type="ORF">LCGC14_1951430</name>
</gene>